<keyword evidence="5" id="KW-1185">Reference proteome</keyword>
<dbReference type="Gene3D" id="3.40.1350.10">
    <property type="match status" value="1"/>
</dbReference>
<feature type="region of interest" description="Disordered" evidence="3">
    <location>
        <begin position="16"/>
        <end position="55"/>
    </location>
</feature>
<dbReference type="Proteomes" id="UP000245212">
    <property type="component" value="Unassembled WGS sequence"/>
</dbReference>
<dbReference type="EMBL" id="QETA01000002">
    <property type="protein sequence ID" value="PWF23870.1"/>
    <property type="molecule type" value="Genomic_DNA"/>
</dbReference>
<evidence type="ECO:0000256" key="1">
    <source>
        <dbReference type="ARBA" id="ARBA00006738"/>
    </source>
</evidence>
<dbReference type="PANTHER" id="PTHR34039:SF1">
    <property type="entry name" value="UPF0102 PROTEIN YRAN"/>
    <property type="match status" value="1"/>
</dbReference>
<reference evidence="5" key="1">
    <citation type="submission" date="2018-05" db="EMBL/GenBank/DDBJ databases">
        <authorList>
            <person name="Li Y."/>
        </authorList>
    </citation>
    <scope>NUCLEOTIDE SEQUENCE [LARGE SCALE GENOMIC DNA]</scope>
    <source>
        <strain evidence="5">3d-2-2</strain>
    </source>
</reference>
<dbReference type="SUPFAM" id="SSF52980">
    <property type="entry name" value="Restriction endonuclease-like"/>
    <property type="match status" value="1"/>
</dbReference>
<organism evidence="4 5">
    <name type="scientific">Corticimicrobacter populi</name>
    <dbReference type="NCBI Taxonomy" id="2175229"/>
    <lineage>
        <taxon>Bacteria</taxon>
        <taxon>Pseudomonadati</taxon>
        <taxon>Pseudomonadota</taxon>
        <taxon>Betaproteobacteria</taxon>
        <taxon>Burkholderiales</taxon>
        <taxon>Alcaligenaceae</taxon>
        <taxon>Corticimicrobacter</taxon>
    </lineage>
</organism>
<evidence type="ECO:0000256" key="3">
    <source>
        <dbReference type="SAM" id="MobiDB-lite"/>
    </source>
</evidence>
<dbReference type="InterPro" id="IPR011856">
    <property type="entry name" value="tRNA_endonuc-like_dom_sf"/>
</dbReference>
<dbReference type="PANTHER" id="PTHR34039">
    <property type="entry name" value="UPF0102 PROTEIN YRAN"/>
    <property type="match status" value="1"/>
</dbReference>
<dbReference type="InterPro" id="IPR011335">
    <property type="entry name" value="Restrct_endonuc-II-like"/>
</dbReference>
<dbReference type="NCBIfam" id="TIGR00252">
    <property type="entry name" value="YraN family protein"/>
    <property type="match status" value="1"/>
</dbReference>
<dbReference type="RefSeq" id="WP_109061148.1">
    <property type="nucleotide sequence ID" value="NZ_QETA01000002.1"/>
</dbReference>
<dbReference type="AlphaFoldDB" id="A0A2V1K4S0"/>
<accession>A0A2V1K4S0</accession>
<evidence type="ECO:0000313" key="5">
    <source>
        <dbReference type="Proteomes" id="UP000245212"/>
    </source>
</evidence>
<dbReference type="CDD" id="cd20736">
    <property type="entry name" value="PoNe_Nuclease"/>
    <property type="match status" value="1"/>
</dbReference>
<evidence type="ECO:0000313" key="4">
    <source>
        <dbReference type="EMBL" id="PWF23870.1"/>
    </source>
</evidence>
<dbReference type="NCBIfam" id="NF009150">
    <property type="entry name" value="PRK12497.1-3"/>
    <property type="match status" value="1"/>
</dbReference>
<proteinExistence type="inferred from homology"/>
<dbReference type="InterPro" id="IPR003509">
    <property type="entry name" value="UPF0102_YraN-like"/>
</dbReference>
<dbReference type="HAMAP" id="MF_00048">
    <property type="entry name" value="UPF0102"/>
    <property type="match status" value="1"/>
</dbReference>
<protein>
    <recommendedName>
        <fullName evidence="2">UPF0102 protein DD235_05905</fullName>
    </recommendedName>
</protein>
<comment type="similarity">
    <text evidence="1 2">Belongs to the UPF0102 family.</text>
</comment>
<dbReference type="GO" id="GO:0003676">
    <property type="term" value="F:nucleic acid binding"/>
    <property type="evidence" value="ECO:0007669"/>
    <property type="project" value="InterPro"/>
</dbReference>
<name>A0A2V1K4S0_9BURK</name>
<gene>
    <name evidence="4" type="ORF">DD235_05905</name>
</gene>
<evidence type="ECO:0000256" key="2">
    <source>
        <dbReference type="HAMAP-Rule" id="MF_00048"/>
    </source>
</evidence>
<sequence length="170" mass="19181">MEHALHLCRLARARQPRRLRRQPATAGDIEFLAGSPHSDEPANGPGRAPRQRIGAQAETRAATLLQKQGMRLIARNLRCRLGEIDLVMLDAQTLVFVEVRHRNHARYGSAADSITRHKQLRLIRAARYFLPRLNARLQLPATPACRFDVVLEDGAPTPVWIRQAFECPSD</sequence>
<dbReference type="Pfam" id="PF02021">
    <property type="entry name" value="UPF0102"/>
    <property type="match status" value="1"/>
</dbReference>
<comment type="caution">
    <text evidence="4">The sequence shown here is derived from an EMBL/GenBank/DDBJ whole genome shotgun (WGS) entry which is preliminary data.</text>
</comment>